<dbReference type="Proteomes" id="UP000323164">
    <property type="component" value="Unassembled WGS sequence"/>
</dbReference>
<dbReference type="OrthoDB" id="6025971at2"/>
<dbReference type="EMBL" id="VTRV01000063">
    <property type="protein sequence ID" value="TZF89903.1"/>
    <property type="molecule type" value="Genomic_DNA"/>
</dbReference>
<keyword evidence="2" id="KW-1185">Reference proteome</keyword>
<name>A0A5D8Z750_9GAMM</name>
<evidence type="ECO:0000313" key="2">
    <source>
        <dbReference type="Proteomes" id="UP000323164"/>
    </source>
</evidence>
<dbReference type="RefSeq" id="WP_149352721.1">
    <property type="nucleotide sequence ID" value="NZ_VTRV01000063.1"/>
</dbReference>
<accession>A0A5D8Z750</accession>
<proteinExistence type="predicted"/>
<dbReference type="AlphaFoldDB" id="A0A5D8Z750"/>
<gene>
    <name evidence="1" type="ORF">FW784_07435</name>
</gene>
<protein>
    <submittedName>
        <fullName evidence="1">Uncharacterized protein</fullName>
    </submittedName>
</protein>
<sequence>MEQNPRTSHVVDPATAAGEVSLRFDRWFASHELDLPPPTRAEFVQMGMDALQRWPDRSTGDVLDELIAELDGRLAVIAAEQAHDAGRGDATVASERQPRGLARLFGWNRDRRH</sequence>
<evidence type="ECO:0000313" key="1">
    <source>
        <dbReference type="EMBL" id="TZF89903.1"/>
    </source>
</evidence>
<reference evidence="1 2" key="1">
    <citation type="submission" date="2019-08" db="EMBL/GenBank/DDBJ databases">
        <title>Draft genome sequence of Lysobacter sp. UKS-15.</title>
        <authorList>
            <person name="Im W.-T."/>
        </authorList>
    </citation>
    <scope>NUCLEOTIDE SEQUENCE [LARGE SCALE GENOMIC DNA]</scope>
    <source>
        <strain evidence="1 2">UKS-15</strain>
    </source>
</reference>
<comment type="caution">
    <text evidence="1">The sequence shown here is derived from an EMBL/GenBank/DDBJ whole genome shotgun (WGS) entry which is preliminary data.</text>
</comment>
<organism evidence="1 2">
    <name type="scientific">Cognatilysobacter lacus</name>
    <dbReference type="NCBI Taxonomy" id="1643323"/>
    <lineage>
        <taxon>Bacteria</taxon>
        <taxon>Pseudomonadati</taxon>
        <taxon>Pseudomonadota</taxon>
        <taxon>Gammaproteobacteria</taxon>
        <taxon>Lysobacterales</taxon>
        <taxon>Lysobacteraceae</taxon>
        <taxon>Cognatilysobacter</taxon>
    </lineage>
</organism>